<protein>
    <submittedName>
        <fullName evidence="1">Uncharacterized protein</fullName>
    </submittedName>
</protein>
<feature type="non-terminal residue" evidence="1">
    <location>
        <position position="1"/>
    </location>
</feature>
<keyword evidence="2" id="KW-1185">Reference proteome</keyword>
<proteinExistence type="predicted"/>
<evidence type="ECO:0000313" key="2">
    <source>
        <dbReference type="Proteomes" id="UP000297245"/>
    </source>
</evidence>
<gene>
    <name evidence="1" type="ORF">K435DRAFT_652844</name>
</gene>
<dbReference type="EMBL" id="ML179074">
    <property type="protein sequence ID" value="THV02684.1"/>
    <property type="molecule type" value="Genomic_DNA"/>
</dbReference>
<dbReference type="OrthoDB" id="2692094at2759"/>
<organism evidence="1 2">
    <name type="scientific">Dendrothele bispora (strain CBS 962.96)</name>
    <dbReference type="NCBI Taxonomy" id="1314807"/>
    <lineage>
        <taxon>Eukaryota</taxon>
        <taxon>Fungi</taxon>
        <taxon>Dikarya</taxon>
        <taxon>Basidiomycota</taxon>
        <taxon>Agaricomycotina</taxon>
        <taxon>Agaricomycetes</taxon>
        <taxon>Agaricomycetidae</taxon>
        <taxon>Agaricales</taxon>
        <taxon>Agaricales incertae sedis</taxon>
        <taxon>Dendrothele</taxon>
    </lineage>
</organism>
<reference evidence="1 2" key="1">
    <citation type="journal article" date="2019" name="Nat. Ecol. Evol.">
        <title>Megaphylogeny resolves global patterns of mushroom evolution.</title>
        <authorList>
            <person name="Varga T."/>
            <person name="Krizsan K."/>
            <person name="Foldi C."/>
            <person name="Dima B."/>
            <person name="Sanchez-Garcia M."/>
            <person name="Sanchez-Ramirez S."/>
            <person name="Szollosi G.J."/>
            <person name="Szarkandi J.G."/>
            <person name="Papp V."/>
            <person name="Albert L."/>
            <person name="Andreopoulos W."/>
            <person name="Angelini C."/>
            <person name="Antonin V."/>
            <person name="Barry K.W."/>
            <person name="Bougher N.L."/>
            <person name="Buchanan P."/>
            <person name="Buyck B."/>
            <person name="Bense V."/>
            <person name="Catcheside P."/>
            <person name="Chovatia M."/>
            <person name="Cooper J."/>
            <person name="Damon W."/>
            <person name="Desjardin D."/>
            <person name="Finy P."/>
            <person name="Geml J."/>
            <person name="Haridas S."/>
            <person name="Hughes K."/>
            <person name="Justo A."/>
            <person name="Karasinski D."/>
            <person name="Kautmanova I."/>
            <person name="Kiss B."/>
            <person name="Kocsube S."/>
            <person name="Kotiranta H."/>
            <person name="LaButti K.M."/>
            <person name="Lechner B.E."/>
            <person name="Liimatainen K."/>
            <person name="Lipzen A."/>
            <person name="Lukacs Z."/>
            <person name="Mihaltcheva S."/>
            <person name="Morgado L.N."/>
            <person name="Niskanen T."/>
            <person name="Noordeloos M.E."/>
            <person name="Ohm R.A."/>
            <person name="Ortiz-Santana B."/>
            <person name="Ovrebo C."/>
            <person name="Racz N."/>
            <person name="Riley R."/>
            <person name="Savchenko A."/>
            <person name="Shiryaev A."/>
            <person name="Soop K."/>
            <person name="Spirin V."/>
            <person name="Szebenyi C."/>
            <person name="Tomsovsky M."/>
            <person name="Tulloss R.E."/>
            <person name="Uehling J."/>
            <person name="Grigoriev I.V."/>
            <person name="Vagvolgyi C."/>
            <person name="Papp T."/>
            <person name="Martin F.M."/>
            <person name="Miettinen O."/>
            <person name="Hibbett D.S."/>
            <person name="Nagy L.G."/>
        </authorList>
    </citation>
    <scope>NUCLEOTIDE SEQUENCE [LARGE SCALE GENOMIC DNA]</scope>
    <source>
        <strain evidence="1 2">CBS 962.96</strain>
    </source>
</reference>
<accession>A0A4S8MKE5</accession>
<evidence type="ECO:0000313" key="1">
    <source>
        <dbReference type="EMBL" id="THV02684.1"/>
    </source>
</evidence>
<name>A0A4S8MKE5_DENBC</name>
<sequence>QDFYLKLKEHLFSRLSGKPDTDKISILERGMINLRNDRIYSHKVLRINYTTYDMHRSQDSINPRTHSDIMVHSSDPGIPYSYARVIGIFHADVKYDKKPYQQMDFLWVHWFAVDEDHQFDLSKKRLPRVGVGFMDVSDECTFGFIDPANVIRAVHLIPAFHLGRTKSVLGLSRQELDKNENWWRYCVGM</sequence>
<dbReference type="Proteomes" id="UP000297245">
    <property type="component" value="Unassembled WGS sequence"/>
</dbReference>
<dbReference type="AlphaFoldDB" id="A0A4S8MKE5"/>